<feature type="domain" description="UspA" evidence="5">
    <location>
        <begin position="4"/>
        <end position="146"/>
    </location>
</feature>
<dbReference type="PANTHER" id="PTHR47892:SF1">
    <property type="entry name" value="UNIVERSAL STRESS PROTEIN E"/>
    <property type="match status" value="1"/>
</dbReference>
<dbReference type="RefSeq" id="WP_136851846.1">
    <property type="nucleotide sequence ID" value="NZ_SWCI01000002.1"/>
</dbReference>
<proteinExistence type="inferred from homology"/>
<comment type="similarity">
    <text evidence="2">Belongs to the universal stress protein A family.</text>
</comment>
<evidence type="ECO:0000256" key="2">
    <source>
        <dbReference type="ARBA" id="ARBA00008791"/>
    </source>
</evidence>
<dbReference type="PANTHER" id="PTHR47892">
    <property type="entry name" value="UNIVERSAL STRESS PROTEIN E"/>
    <property type="match status" value="1"/>
</dbReference>
<dbReference type="SUPFAM" id="SSF52402">
    <property type="entry name" value="Adenine nucleotide alpha hydrolases-like"/>
    <property type="match status" value="2"/>
</dbReference>
<comment type="subcellular location">
    <subcellularLocation>
        <location evidence="1">Cytoplasm</location>
    </subcellularLocation>
</comment>
<protein>
    <submittedName>
        <fullName evidence="6">Universal stress protein UspE</fullName>
    </submittedName>
</protein>
<dbReference type="EMBL" id="SWCI01000002">
    <property type="protein sequence ID" value="TKB50456.1"/>
    <property type="molecule type" value="Genomic_DNA"/>
</dbReference>
<keyword evidence="3" id="KW-0963">Cytoplasm</keyword>
<comment type="function">
    <text evidence="4">Required for resistance to DNA-damaging agents.</text>
</comment>
<dbReference type="Proteomes" id="UP000305674">
    <property type="component" value="Unassembled WGS sequence"/>
</dbReference>
<comment type="caution">
    <text evidence="6">The sequence shown here is derived from an EMBL/GenBank/DDBJ whole genome shotgun (WGS) entry which is preliminary data.</text>
</comment>
<dbReference type="GO" id="GO:0005737">
    <property type="term" value="C:cytoplasm"/>
    <property type="evidence" value="ECO:0007669"/>
    <property type="project" value="UniProtKB-SubCell"/>
</dbReference>
<dbReference type="OrthoDB" id="239260at2"/>
<evidence type="ECO:0000259" key="5">
    <source>
        <dbReference type="Pfam" id="PF00582"/>
    </source>
</evidence>
<dbReference type="AlphaFoldDB" id="A0A4U1BI48"/>
<organism evidence="6 7">
    <name type="scientific">Ferrimonas sediminicola</name>
    <dbReference type="NCBI Taxonomy" id="2569538"/>
    <lineage>
        <taxon>Bacteria</taxon>
        <taxon>Pseudomonadati</taxon>
        <taxon>Pseudomonadota</taxon>
        <taxon>Gammaproteobacteria</taxon>
        <taxon>Alteromonadales</taxon>
        <taxon>Ferrimonadaceae</taxon>
        <taxon>Ferrimonas</taxon>
    </lineage>
</organism>
<evidence type="ECO:0000313" key="6">
    <source>
        <dbReference type="EMBL" id="TKB50456.1"/>
    </source>
</evidence>
<sequence length="308" mass="34295">MSSERLLVVIDPDRVEQPALDRALHLARKTGAPITLFSVIFNLTYEKTALLSKTERDALRDGLIDKHHRQVEELVTPLQQEGLSVDARVEWHDRPFEAIIRYVLDNDVGYIIKSTQEGGNRLSATFFTPTDWHLIRKAPVPVLMVKEHDWPKEGKILAAIDIDAEDEVHRELNERIIQTCTSLAKLVDAQVHLVNGYPGLPDNLFIEQPEFNNLGFNISISKQHQEHLEELGAKHGIAADHCHARQGDPEEVIVAIAQDLDAELVVLGTIGEQGITATLLGSTAEHVIYNIGCDLLALKPSSFESPLA</sequence>
<evidence type="ECO:0000313" key="7">
    <source>
        <dbReference type="Proteomes" id="UP000305674"/>
    </source>
</evidence>
<evidence type="ECO:0000256" key="4">
    <source>
        <dbReference type="ARBA" id="ARBA00037131"/>
    </source>
</evidence>
<reference evidence="6 7" key="1">
    <citation type="submission" date="2019-04" db="EMBL/GenBank/DDBJ databases">
        <authorList>
            <person name="Hwang J.C."/>
        </authorList>
    </citation>
    <scope>NUCLEOTIDE SEQUENCE [LARGE SCALE GENOMIC DNA]</scope>
    <source>
        <strain evidence="6 7">IMCC35001</strain>
    </source>
</reference>
<dbReference type="NCBIfam" id="NF008380">
    <property type="entry name" value="PRK11175.1"/>
    <property type="match status" value="1"/>
</dbReference>
<name>A0A4U1BI48_9GAMM</name>
<feature type="domain" description="UspA" evidence="5">
    <location>
        <begin position="155"/>
        <end position="298"/>
    </location>
</feature>
<keyword evidence="7" id="KW-1185">Reference proteome</keyword>
<dbReference type="InterPro" id="IPR006016">
    <property type="entry name" value="UspA"/>
</dbReference>
<dbReference type="Pfam" id="PF00582">
    <property type="entry name" value="Usp"/>
    <property type="match status" value="2"/>
</dbReference>
<accession>A0A4U1BI48</accession>
<dbReference type="Gene3D" id="3.40.50.12370">
    <property type="match status" value="1"/>
</dbReference>
<evidence type="ECO:0000256" key="1">
    <source>
        <dbReference type="ARBA" id="ARBA00004496"/>
    </source>
</evidence>
<gene>
    <name evidence="6" type="primary">uspE</name>
    <name evidence="6" type="ORF">FCL40_04690</name>
</gene>
<evidence type="ECO:0000256" key="3">
    <source>
        <dbReference type="ARBA" id="ARBA00022490"/>
    </source>
</evidence>